<accession>A0A8J8GCT6</accession>
<organism evidence="2 3">
    <name type="scientific">Frigoriflavimonas asaccharolytica</name>
    <dbReference type="NCBI Taxonomy" id="2735899"/>
    <lineage>
        <taxon>Bacteria</taxon>
        <taxon>Pseudomonadati</taxon>
        <taxon>Bacteroidota</taxon>
        <taxon>Flavobacteriia</taxon>
        <taxon>Flavobacteriales</taxon>
        <taxon>Weeksellaceae</taxon>
        <taxon>Frigoriflavimonas</taxon>
    </lineage>
</organism>
<feature type="chain" id="PRO_5035245510" evidence="1">
    <location>
        <begin position="38"/>
        <end position="203"/>
    </location>
</feature>
<evidence type="ECO:0000313" key="2">
    <source>
        <dbReference type="EMBL" id="NRS94152.1"/>
    </source>
</evidence>
<gene>
    <name evidence="2" type="ORF">HNQ03_003257</name>
</gene>
<keyword evidence="3" id="KW-1185">Reference proteome</keyword>
<evidence type="ECO:0000313" key="3">
    <source>
        <dbReference type="Proteomes" id="UP000610746"/>
    </source>
</evidence>
<proteinExistence type="predicted"/>
<keyword evidence="1" id="KW-0732">Signal</keyword>
<protein>
    <submittedName>
        <fullName evidence="2">Uncharacterized protein</fullName>
    </submittedName>
</protein>
<dbReference type="EMBL" id="JABSNO010000053">
    <property type="protein sequence ID" value="NRS94152.1"/>
    <property type="molecule type" value="Genomic_DNA"/>
</dbReference>
<comment type="caution">
    <text evidence="2">The sequence shown here is derived from an EMBL/GenBank/DDBJ whole genome shotgun (WGS) entry which is preliminary data.</text>
</comment>
<feature type="signal peptide" evidence="1">
    <location>
        <begin position="1"/>
        <end position="37"/>
    </location>
</feature>
<reference evidence="2" key="1">
    <citation type="submission" date="2020-05" db="EMBL/GenBank/DDBJ databases">
        <title>Genomic Encyclopedia of Type Strains, Phase IV (KMG-V): Genome sequencing to study the core and pangenomes of soil and plant-associated prokaryotes.</title>
        <authorList>
            <person name="Whitman W."/>
        </authorList>
    </citation>
    <scope>NUCLEOTIDE SEQUENCE</scope>
    <source>
        <strain evidence="2">16F</strain>
    </source>
</reference>
<evidence type="ECO:0000256" key="1">
    <source>
        <dbReference type="SAM" id="SignalP"/>
    </source>
</evidence>
<dbReference type="AlphaFoldDB" id="A0A8J8GCT6"/>
<sequence>MIENLSIFSIKPNSAQRKFSLRFLLLVFCFLSLSVEADERVNSNATADLPEVSGEIYITKGVTVFDSTNSSAYESIDIKDIAIVKEIESDEKSEKISEIIEKLDNSREKIAIVKKVKTNPHIIFTTFSALDLENRSQSTSRKDIGKLAISISNVNMFGNKSLALVVLPPFIGETEKLKNYHILSYLQFGKYRNAPLRAPPIEC</sequence>
<dbReference type="Proteomes" id="UP000610746">
    <property type="component" value="Unassembled WGS sequence"/>
</dbReference>
<dbReference type="RefSeq" id="WP_173780671.1">
    <property type="nucleotide sequence ID" value="NZ_JABSNO010000053.1"/>
</dbReference>
<name>A0A8J8GCT6_9FLAO</name>